<feature type="region of interest" description="Disordered" evidence="6">
    <location>
        <begin position="386"/>
        <end position="415"/>
    </location>
</feature>
<dbReference type="Gene3D" id="3.20.20.70">
    <property type="entry name" value="Aldolase class I"/>
    <property type="match status" value="1"/>
</dbReference>
<dbReference type="GO" id="GO:0051536">
    <property type="term" value="F:iron-sulfur cluster binding"/>
    <property type="evidence" value="ECO:0007669"/>
    <property type="project" value="UniProtKB-KW"/>
</dbReference>
<dbReference type="Pfam" id="PF23545">
    <property type="entry name" value="Zn_ribbon_HMPTM"/>
    <property type="match status" value="1"/>
</dbReference>
<keyword evidence="9" id="KW-1185">Reference proteome</keyword>
<keyword evidence="5" id="KW-0411">Iron-sulfur</keyword>
<proteinExistence type="predicted"/>
<reference evidence="8 9" key="1">
    <citation type="submission" date="2020-08" db="EMBL/GenBank/DDBJ databases">
        <title>Genomic Encyclopedia of Type Strains, Phase IV (KMG-IV): sequencing the most valuable type-strain genomes for metagenomic binning, comparative biology and taxonomic classification.</title>
        <authorList>
            <person name="Goeker M."/>
        </authorList>
    </citation>
    <scope>NUCLEOTIDE SEQUENCE [LARGE SCALE GENOMIC DNA]</scope>
    <source>
        <strain evidence="8 9">DSM 11275</strain>
    </source>
</reference>
<comment type="caution">
    <text evidence="8">The sequence shown here is derived from an EMBL/GenBank/DDBJ whole genome shotgun (WGS) entry which is preliminary data.</text>
</comment>
<dbReference type="SFLD" id="SFLDG01067">
    <property type="entry name" value="SPASM/twitch_domain_containing"/>
    <property type="match status" value="1"/>
</dbReference>
<gene>
    <name evidence="8" type="ORF">HNQ38_000129</name>
</gene>
<dbReference type="SUPFAM" id="SSF102114">
    <property type="entry name" value="Radical SAM enzymes"/>
    <property type="match status" value="1"/>
</dbReference>
<feature type="domain" description="Radical SAM core" evidence="7">
    <location>
        <begin position="109"/>
        <end position="332"/>
    </location>
</feature>
<dbReference type="InterPro" id="IPR056488">
    <property type="entry name" value="Zn_ribbon_HMPTM"/>
</dbReference>
<dbReference type="PANTHER" id="PTHR43306">
    <property type="entry name" value="7,8-DIHYDRO-6-HYDROXYMETHYLPTERIN DIMETHYLTRANSFERASE"/>
    <property type="match status" value="1"/>
</dbReference>
<dbReference type="RefSeq" id="WP_183717265.1">
    <property type="nucleotide sequence ID" value="NZ_JACHGO010000001.1"/>
</dbReference>
<evidence type="ECO:0000313" key="9">
    <source>
        <dbReference type="Proteomes" id="UP000539075"/>
    </source>
</evidence>
<keyword evidence="4" id="KW-0408">Iron</keyword>
<keyword evidence="3" id="KW-0479">Metal-binding</keyword>
<dbReference type="SFLD" id="SFLDS00029">
    <property type="entry name" value="Radical_SAM"/>
    <property type="match status" value="1"/>
</dbReference>
<comment type="cofactor">
    <cofactor evidence="1">
        <name>[4Fe-4S] cluster</name>
        <dbReference type="ChEBI" id="CHEBI:49883"/>
    </cofactor>
</comment>
<dbReference type="InterPro" id="IPR007197">
    <property type="entry name" value="rSAM"/>
</dbReference>
<dbReference type="InterPro" id="IPR058240">
    <property type="entry name" value="rSAM_sf"/>
</dbReference>
<accession>A0A7W8BYK0</accession>
<protein>
    <recommendedName>
        <fullName evidence="7">Radical SAM core domain-containing protein</fullName>
    </recommendedName>
</protein>
<dbReference type="CDD" id="cd01335">
    <property type="entry name" value="Radical_SAM"/>
    <property type="match status" value="1"/>
</dbReference>
<evidence type="ECO:0000259" key="7">
    <source>
        <dbReference type="PROSITE" id="PS51918"/>
    </source>
</evidence>
<dbReference type="InterPro" id="IPR034474">
    <property type="entry name" value="Methyltransferase_Class_D"/>
</dbReference>
<dbReference type="PROSITE" id="PS51918">
    <property type="entry name" value="RADICAL_SAM"/>
    <property type="match status" value="1"/>
</dbReference>
<feature type="compositionally biased region" description="Polar residues" evidence="6">
    <location>
        <begin position="404"/>
        <end position="415"/>
    </location>
</feature>
<dbReference type="SFLD" id="SFLDG01100">
    <property type="entry name" value="methyltransferase_(Class_D)"/>
    <property type="match status" value="1"/>
</dbReference>
<dbReference type="InterPro" id="IPR013785">
    <property type="entry name" value="Aldolase_TIM"/>
</dbReference>
<dbReference type="Pfam" id="PF04055">
    <property type="entry name" value="Radical_SAM"/>
    <property type="match status" value="1"/>
</dbReference>
<dbReference type="EMBL" id="JACHGO010000001">
    <property type="protein sequence ID" value="MBB5142066.1"/>
    <property type="molecule type" value="Genomic_DNA"/>
</dbReference>
<evidence type="ECO:0000313" key="8">
    <source>
        <dbReference type="EMBL" id="MBB5142066.1"/>
    </source>
</evidence>
<keyword evidence="2" id="KW-0949">S-adenosyl-L-methionine</keyword>
<dbReference type="AlphaFoldDB" id="A0A7W8BYK0"/>
<name>A0A7W8BYK0_9BACT</name>
<evidence type="ECO:0000256" key="3">
    <source>
        <dbReference type="ARBA" id="ARBA00022723"/>
    </source>
</evidence>
<evidence type="ECO:0000256" key="5">
    <source>
        <dbReference type="ARBA" id="ARBA00023014"/>
    </source>
</evidence>
<dbReference type="PANTHER" id="PTHR43306:SF1">
    <property type="entry name" value="7,8-DIHYDRO-6-HYDROXYMETHYLPTERIN DIMETHYLTRANSFERASE"/>
    <property type="match status" value="1"/>
</dbReference>
<evidence type="ECO:0000256" key="1">
    <source>
        <dbReference type="ARBA" id="ARBA00001966"/>
    </source>
</evidence>
<sequence>MILRRTQSLCPVCLRRLDAVYALAQNDPNCVELRKTCPDHGQFSVPVWRTLPSTATEVAGQPKTGEPGNAPVPAFESWSRPKSPSYPLHPRTAIDQGCPFDCGLCPSHVQHTCTGLVEVTMRCNMACPICYASAGGTGRKTGGDPDLACIASQMDALRTASGPCNVQISGGEPTVREDLPQIIRLARERAFGLVQVNTNGLRLAEEEGYAAKLRQAGLDSVYLQWDGVSDETFTTLRGRPCMDFKRRAVAACAKAGLGVVLVATLVRGVNDGEAGDLLRLALQLGPAVRGLHVQPAAFFGRYPWRLDEAPRLTLPEVMSCFTRQAPEFVRPEHMHPPGCENELCSFSAVYRRVDAARIPNGNAAAEKDAQTTLQWLADAGQSCCSPRSQSAGGAAPSVMGATGASGTADQQKASSAVSHEASLAAAGLPLSAEEGARKAKQFVALHWRGNGGAAPEEATGTQGFGAASAEVDGFSRFLSQAGAERRFTLSGMAFQDALSLDLERVRGCCIHVLRRDGRMIPFCLHNLTAQDGTRLYAEDPS</sequence>
<dbReference type="GO" id="GO:0003824">
    <property type="term" value="F:catalytic activity"/>
    <property type="evidence" value="ECO:0007669"/>
    <property type="project" value="InterPro"/>
</dbReference>
<organism evidence="8 9">
    <name type="scientific">Desulfovibrio intestinalis</name>
    <dbReference type="NCBI Taxonomy" id="58621"/>
    <lineage>
        <taxon>Bacteria</taxon>
        <taxon>Pseudomonadati</taxon>
        <taxon>Thermodesulfobacteriota</taxon>
        <taxon>Desulfovibrionia</taxon>
        <taxon>Desulfovibrionales</taxon>
        <taxon>Desulfovibrionaceae</taxon>
        <taxon>Desulfovibrio</taxon>
    </lineage>
</organism>
<evidence type="ECO:0000256" key="6">
    <source>
        <dbReference type="SAM" id="MobiDB-lite"/>
    </source>
</evidence>
<dbReference type="Proteomes" id="UP000539075">
    <property type="component" value="Unassembled WGS sequence"/>
</dbReference>
<evidence type="ECO:0000256" key="2">
    <source>
        <dbReference type="ARBA" id="ARBA00022691"/>
    </source>
</evidence>
<dbReference type="GO" id="GO:0046872">
    <property type="term" value="F:metal ion binding"/>
    <property type="evidence" value="ECO:0007669"/>
    <property type="project" value="UniProtKB-KW"/>
</dbReference>
<evidence type="ECO:0000256" key="4">
    <source>
        <dbReference type="ARBA" id="ARBA00023004"/>
    </source>
</evidence>